<comment type="caution">
    <text evidence="2">The sequence shown here is derived from an EMBL/GenBank/DDBJ whole genome shotgun (WGS) entry which is preliminary data.</text>
</comment>
<evidence type="ECO:0000256" key="1">
    <source>
        <dbReference type="SAM" id="Phobius"/>
    </source>
</evidence>
<evidence type="ECO:0000313" key="2">
    <source>
        <dbReference type="EMBL" id="TWI17186.1"/>
    </source>
</evidence>
<keyword evidence="1" id="KW-1133">Transmembrane helix</keyword>
<gene>
    <name evidence="2" type="ORF">IQ31_03922</name>
</gene>
<accession>A0A562MB77</accession>
<organism evidence="2 3">
    <name type="scientific">Sphingobacterium siyangense</name>
    <dbReference type="NCBI Taxonomy" id="459529"/>
    <lineage>
        <taxon>Bacteria</taxon>
        <taxon>Pseudomonadati</taxon>
        <taxon>Bacteroidota</taxon>
        <taxon>Sphingobacteriia</taxon>
        <taxon>Sphingobacteriales</taxon>
        <taxon>Sphingobacteriaceae</taxon>
        <taxon>Sphingobacterium</taxon>
    </lineage>
</organism>
<sequence length="435" mass="49686">MKSQSEQAVNSSFFQNLDVCCQLIADMIGEKQIAEWTNGDYINLSRLLARKTKIRLSESTLKRIFGKFKTSERYFPQKATRDALAQFVGYSDWEAFENRDGNKPELDLPKIASRDDMPDLQKKNRAMWLMSSVFLALAFILTLIIMKPTGKQDKLFAGVTLSCLNPTGITPHSAIFKLKSKESLQDSLRNFSIEFGDGRPMKPFLSSMLSHYYQMPGRYYPKLMHKNKAIDTGYVYLQTKGWSVTGTNQFDTVRVYPIATPNITNKQQAIAVSAVDAFKAGVDTLRTFFISFSNIKPTHINGDNYELSFQLHTSENRTGVRCSQIDVNIYGELDQHRFNIFKPECTVWTRYQFSENKKHGEQNDLRAFGHDFTQGGSLTLRVVNKRVSLLINNHEVYATNYNKSIGRVMGINIMFSGIGQFENLLLKDLYTGEKF</sequence>
<feature type="transmembrane region" description="Helical" evidence="1">
    <location>
        <begin position="126"/>
        <end position="146"/>
    </location>
</feature>
<dbReference type="AlphaFoldDB" id="A0A562MB77"/>
<dbReference type="Proteomes" id="UP000315908">
    <property type="component" value="Unassembled WGS sequence"/>
</dbReference>
<keyword evidence="1" id="KW-0472">Membrane</keyword>
<reference evidence="2 3" key="1">
    <citation type="journal article" date="2015" name="Stand. Genomic Sci.">
        <title>Genomic Encyclopedia of Bacterial and Archaeal Type Strains, Phase III: the genomes of soil and plant-associated and newly described type strains.</title>
        <authorList>
            <person name="Whitman W.B."/>
            <person name="Woyke T."/>
            <person name="Klenk H.P."/>
            <person name="Zhou Y."/>
            <person name="Lilburn T.G."/>
            <person name="Beck B.J."/>
            <person name="De Vos P."/>
            <person name="Vandamme P."/>
            <person name="Eisen J.A."/>
            <person name="Garrity G."/>
            <person name="Hugenholtz P."/>
            <person name="Kyrpides N.C."/>
        </authorList>
    </citation>
    <scope>NUCLEOTIDE SEQUENCE [LARGE SCALE GENOMIC DNA]</scope>
    <source>
        <strain evidence="2 3">CGMCC 1.6855</strain>
    </source>
</reference>
<proteinExistence type="predicted"/>
<keyword evidence="1" id="KW-0812">Transmembrane</keyword>
<evidence type="ECO:0000313" key="3">
    <source>
        <dbReference type="Proteomes" id="UP000315908"/>
    </source>
</evidence>
<dbReference type="EMBL" id="VLKR01000023">
    <property type="protein sequence ID" value="TWI17186.1"/>
    <property type="molecule type" value="Genomic_DNA"/>
</dbReference>
<protein>
    <submittedName>
        <fullName evidence="2">Uncharacterized protein</fullName>
    </submittedName>
</protein>
<name>A0A562MB77_9SPHI</name>